<dbReference type="GO" id="GO:0015833">
    <property type="term" value="P:peptide transport"/>
    <property type="evidence" value="ECO:0007669"/>
    <property type="project" value="TreeGrafter"/>
</dbReference>
<dbReference type="GO" id="GO:0043190">
    <property type="term" value="C:ATP-binding cassette (ABC) transporter complex"/>
    <property type="evidence" value="ECO:0007669"/>
    <property type="project" value="InterPro"/>
</dbReference>
<evidence type="ECO:0000259" key="6">
    <source>
        <dbReference type="Pfam" id="PF00496"/>
    </source>
</evidence>
<accession>A0A1R4K0B3</accession>
<dbReference type="PROSITE" id="PS51257">
    <property type="entry name" value="PROKAR_LIPOPROTEIN"/>
    <property type="match status" value="1"/>
</dbReference>
<dbReference type="OrthoDB" id="9764591at2"/>
<proteinExistence type="inferred from homology"/>
<evidence type="ECO:0000313" key="8">
    <source>
        <dbReference type="Proteomes" id="UP000196320"/>
    </source>
</evidence>
<comment type="similarity">
    <text evidence="2">Belongs to the bacterial solute-binding protein 5 family.</text>
</comment>
<dbReference type="EMBL" id="FUKO01000022">
    <property type="protein sequence ID" value="SJN37463.1"/>
    <property type="molecule type" value="Genomic_DNA"/>
</dbReference>
<reference evidence="7 8" key="1">
    <citation type="submission" date="2017-02" db="EMBL/GenBank/DDBJ databases">
        <authorList>
            <person name="Peterson S.W."/>
        </authorList>
    </citation>
    <scope>NUCLEOTIDE SEQUENCE [LARGE SCALE GENOMIC DNA]</scope>
    <source>
        <strain evidence="7 8">B Mb 05.01</strain>
    </source>
</reference>
<dbReference type="CDD" id="cd00995">
    <property type="entry name" value="PBP2_NikA_DppA_OppA_like"/>
    <property type="match status" value="1"/>
</dbReference>
<keyword evidence="4 5" id="KW-0732">Signal</keyword>
<feature type="signal peptide" evidence="5">
    <location>
        <begin position="1"/>
        <end position="20"/>
    </location>
</feature>
<keyword evidence="3" id="KW-0813">Transport</keyword>
<dbReference type="PANTHER" id="PTHR30290">
    <property type="entry name" value="PERIPLASMIC BINDING COMPONENT OF ABC TRANSPORTER"/>
    <property type="match status" value="1"/>
</dbReference>
<dbReference type="Gene3D" id="3.40.190.10">
    <property type="entry name" value="Periplasmic binding protein-like II"/>
    <property type="match status" value="1"/>
</dbReference>
<feature type="domain" description="Solute-binding protein family 5" evidence="6">
    <location>
        <begin position="79"/>
        <end position="468"/>
    </location>
</feature>
<dbReference type="RefSeq" id="WP_087131842.1">
    <property type="nucleotide sequence ID" value="NZ_FUKO01000022.1"/>
</dbReference>
<evidence type="ECO:0000256" key="3">
    <source>
        <dbReference type="ARBA" id="ARBA00022448"/>
    </source>
</evidence>
<evidence type="ECO:0000256" key="1">
    <source>
        <dbReference type="ARBA" id="ARBA00004196"/>
    </source>
</evidence>
<evidence type="ECO:0000256" key="2">
    <source>
        <dbReference type="ARBA" id="ARBA00005695"/>
    </source>
</evidence>
<name>A0A1R4K0B3_9MICO</name>
<keyword evidence="8" id="KW-1185">Reference proteome</keyword>
<dbReference type="PANTHER" id="PTHR30290:SF10">
    <property type="entry name" value="PERIPLASMIC OLIGOPEPTIDE-BINDING PROTEIN-RELATED"/>
    <property type="match status" value="1"/>
</dbReference>
<dbReference type="GO" id="GO:1904680">
    <property type="term" value="F:peptide transmembrane transporter activity"/>
    <property type="evidence" value="ECO:0007669"/>
    <property type="project" value="TreeGrafter"/>
</dbReference>
<dbReference type="InterPro" id="IPR030678">
    <property type="entry name" value="Peptide/Ni-bd"/>
</dbReference>
<dbReference type="PIRSF" id="PIRSF002741">
    <property type="entry name" value="MppA"/>
    <property type="match status" value="1"/>
</dbReference>
<sequence>MTWKKLFIAPAVCAALVLSACSGPGGEAEGDGVLRIGVTSDIDSMNPFVGINEIAYAVWMHIYPSLLQYDTSDPTSPYKGSLAKDWELSEDGLTLTFDLVRDAKWSDGEPLDAEDVVWSLELFHRYNETVASGWSVGSNITSIEAPDDHTVVLTMAEPSALSLTNVATTPLLPEQVWAEHDTDDGDGLKTFDNVPQDGEPMIGGGPFLMTQYRKGELAVFTTNPEWYGEKPSVSGFGLQTYKVADAMITALSGGSIDAAGGVPPTGLDTLDRPGITIDSYPALALRDFAINSNPDKADNRELLDPDVRKAMEHAVNREEIVETAWVGKAAPGDSILPPTTATNGQQWYNDDLQTIGYDIDEANRLLDAAGYTRGSDDIRRADDGTPMSYEVIFADDENGPGDRAFQIIKSDFAKIGIEISQRKLDTSATWDAIYCGDDCPYRDFDLFMWNWHPGQDPNFMMSAMTCEQWGSWNDVGYCNPEFDALNEKQAKAVDPLERKAILDEMQQIVYDDRPYIILTYDVRNDAWSSDWDGFVRSTQGFFNSRSTQTLEQVHKK</sequence>
<dbReference type="AlphaFoldDB" id="A0A1R4K0B3"/>
<gene>
    <name evidence="7" type="ORF">FM104_09640</name>
</gene>
<organism evidence="7 8">
    <name type="scientific">Microbacterium esteraromaticum</name>
    <dbReference type="NCBI Taxonomy" id="57043"/>
    <lineage>
        <taxon>Bacteria</taxon>
        <taxon>Bacillati</taxon>
        <taxon>Actinomycetota</taxon>
        <taxon>Actinomycetes</taxon>
        <taxon>Micrococcales</taxon>
        <taxon>Microbacteriaceae</taxon>
        <taxon>Microbacterium</taxon>
    </lineage>
</organism>
<dbReference type="Gene3D" id="3.10.105.10">
    <property type="entry name" value="Dipeptide-binding Protein, Domain 3"/>
    <property type="match status" value="1"/>
</dbReference>
<dbReference type="GO" id="GO:0030313">
    <property type="term" value="C:cell envelope"/>
    <property type="evidence" value="ECO:0007669"/>
    <property type="project" value="UniProtKB-SubCell"/>
</dbReference>
<dbReference type="GO" id="GO:0042597">
    <property type="term" value="C:periplasmic space"/>
    <property type="evidence" value="ECO:0007669"/>
    <property type="project" value="UniProtKB-ARBA"/>
</dbReference>
<dbReference type="Proteomes" id="UP000196320">
    <property type="component" value="Unassembled WGS sequence"/>
</dbReference>
<evidence type="ECO:0000313" key="7">
    <source>
        <dbReference type="EMBL" id="SJN37463.1"/>
    </source>
</evidence>
<dbReference type="InterPro" id="IPR039424">
    <property type="entry name" value="SBP_5"/>
</dbReference>
<evidence type="ECO:0000256" key="5">
    <source>
        <dbReference type="SAM" id="SignalP"/>
    </source>
</evidence>
<dbReference type="InterPro" id="IPR000914">
    <property type="entry name" value="SBP_5_dom"/>
</dbReference>
<dbReference type="Pfam" id="PF00496">
    <property type="entry name" value="SBP_bac_5"/>
    <property type="match status" value="1"/>
</dbReference>
<feature type="chain" id="PRO_5039669672" evidence="5">
    <location>
        <begin position="21"/>
        <end position="556"/>
    </location>
</feature>
<comment type="subcellular location">
    <subcellularLocation>
        <location evidence="1">Cell envelope</location>
    </subcellularLocation>
</comment>
<protein>
    <submittedName>
        <fullName evidence="7">Oligopeptide ABC transporter, periplasmic oligopeptide-binding protein OppA (TC 3.A.1.5.1)</fullName>
    </submittedName>
</protein>
<evidence type="ECO:0000256" key="4">
    <source>
        <dbReference type="ARBA" id="ARBA00022729"/>
    </source>
</evidence>
<dbReference type="SUPFAM" id="SSF53850">
    <property type="entry name" value="Periplasmic binding protein-like II"/>
    <property type="match status" value="1"/>
</dbReference>